<protein>
    <submittedName>
        <fullName evidence="2">Putative secreted protein associated with spyDAC</fullName>
    </submittedName>
</protein>
<keyword evidence="1" id="KW-0812">Transmembrane</keyword>
<keyword evidence="1" id="KW-0472">Membrane</keyword>
<gene>
    <name evidence="2" type="ORF">BLITH_0021</name>
</gene>
<proteinExistence type="predicted"/>
<evidence type="ECO:0000313" key="3">
    <source>
        <dbReference type="Proteomes" id="UP000244016"/>
    </source>
</evidence>
<sequence>MERLLENNLFVRVLSVLLAFMLWLILRSETPPGGERVAVPPVTETIEREFRGLDIHPELHDPSVAILSIPTKADVVLRGPRVAVSGVLQESLRVVAPLQGLGPGRHEVTLVLEGVPVGVEGKVVPERVEVVLEKVVEQEFPVSVEILGDAKPYVLDVQPDPSRVVVRGAESLVARVAIVKAFLTLDAVKPPEFTYTANLSAYDAQGKSLPVVLLPNQVKIRVGFAEAYGEVPLRPQIRGSPREGLAVADVSVTPQRVRILGSEQAVRGVSELVLPPVDVSGAQDSVSRSLQILLPAGIQRVVPQTATVTVRLVPAEERKLELPVETQDVPEGAEFRWGEGFDGKVVATIRGAPSVLDNLSPGSIRAYVSLAGVPADGAVHEVPVRVDLGNAMWVTAVQVVPDRIGVILTSGRTGASSSSNPTPVP</sequence>
<dbReference type="Gene3D" id="2.170.120.40">
    <property type="entry name" value="YbbR-like domain"/>
    <property type="match status" value="1"/>
</dbReference>
<dbReference type="PANTHER" id="PTHR37804">
    <property type="entry name" value="CDAA REGULATORY PROTEIN CDAR"/>
    <property type="match status" value="1"/>
</dbReference>
<evidence type="ECO:0000256" key="1">
    <source>
        <dbReference type="SAM" id="Phobius"/>
    </source>
</evidence>
<name>A0A2T5G4V8_9BACL</name>
<organism evidence="2 3">
    <name type="scientific">Brockia lithotrophica</name>
    <dbReference type="NCBI Taxonomy" id="933949"/>
    <lineage>
        <taxon>Bacteria</taxon>
        <taxon>Bacillati</taxon>
        <taxon>Bacillota</taxon>
        <taxon>Bacilli</taxon>
        <taxon>Bacillales</taxon>
        <taxon>Bacillales Family X. Incertae Sedis</taxon>
        <taxon>Brockia</taxon>
    </lineage>
</organism>
<dbReference type="Pfam" id="PF07949">
    <property type="entry name" value="YbbR"/>
    <property type="match status" value="2"/>
</dbReference>
<dbReference type="AlphaFoldDB" id="A0A2T5G4V8"/>
<dbReference type="InterPro" id="IPR053154">
    <property type="entry name" value="c-di-AMP_regulator"/>
</dbReference>
<dbReference type="PANTHER" id="PTHR37804:SF1">
    <property type="entry name" value="CDAA REGULATORY PROTEIN CDAR"/>
    <property type="match status" value="1"/>
</dbReference>
<reference evidence="2 3" key="1">
    <citation type="submission" date="2017-08" db="EMBL/GenBank/DDBJ databases">
        <title>Burning lignite coal seam in the remote Altai Mountains harbors a hydrogen-driven thermophilic microbial community.</title>
        <authorList>
            <person name="Kadnikov V.V."/>
            <person name="Mardanov A.V."/>
            <person name="Ivasenko D."/>
            <person name="Beletsky A.V."/>
            <person name="Karnachuk O.V."/>
            <person name="Ravin N.V."/>
        </authorList>
    </citation>
    <scope>NUCLEOTIDE SEQUENCE [LARGE SCALE GENOMIC DNA]</scope>
    <source>
        <strain evidence="2">AL31</strain>
    </source>
</reference>
<dbReference type="Gene3D" id="2.170.120.30">
    <property type="match status" value="2"/>
</dbReference>
<accession>A0A2T5G4V8</accession>
<feature type="transmembrane region" description="Helical" evidence="1">
    <location>
        <begin position="9"/>
        <end position="26"/>
    </location>
</feature>
<dbReference type="InterPro" id="IPR012505">
    <property type="entry name" value="YbbR"/>
</dbReference>
<dbReference type="Proteomes" id="UP000244016">
    <property type="component" value="Unassembled WGS sequence"/>
</dbReference>
<keyword evidence="1" id="KW-1133">Transmembrane helix</keyword>
<evidence type="ECO:0000313" key="2">
    <source>
        <dbReference type="EMBL" id="PTQ51195.1"/>
    </source>
</evidence>
<dbReference type="EMBL" id="PEBW01000006">
    <property type="protein sequence ID" value="PTQ51195.1"/>
    <property type="molecule type" value="Genomic_DNA"/>
</dbReference>
<comment type="caution">
    <text evidence="2">The sequence shown here is derived from an EMBL/GenBank/DDBJ whole genome shotgun (WGS) entry which is preliminary data.</text>
</comment>